<name>A0A316KZU2_9FLAO</name>
<keyword evidence="1" id="KW-1133">Transmembrane helix</keyword>
<comment type="caution">
    <text evidence="2">The sequence shown here is derived from an EMBL/GenBank/DDBJ whole genome shotgun (WGS) entry which is preliminary data.</text>
</comment>
<evidence type="ECO:0000313" key="2">
    <source>
        <dbReference type="EMBL" id="PWL39767.1"/>
    </source>
</evidence>
<accession>A0A316KZU2</accession>
<evidence type="ECO:0000313" key="3">
    <source>
        <dbReference type="Proteomes" id="UP000245762"/>
    </source>
</evidence>
<gene>
    <name evidence="2" type="ORF">DKG77_02750</name>
</gene>
<dbReference type="Proteomes" id="UP000245762">
    <property type="component" value="Unassembled WGS sequence"/>
</dbReference>
<feature type="transmembrane region" description="Helical" evidence="1">
    <location>
        <begin position="74"/>
        <end position="96"/>
    </location>
</feature>
<dbReference type="RefSeq" id="WP_109659957.1">
    <property type="nucleotide sequence ID" value="NZ_QGEG01000001.1"/>
</dbReference>
<sequence>MTSNKIIITTALLYIIILVIAYISFTNQQFTGSDPAGNGMAKGLTFFYGLAILFIVAVVLTIVNAFFFKGITSLWVKFLFFVPISLPLLIFIITFFEIGTPRQTSIEKQVHRLTFEIRTKENLENATFSFRSSKGGSHSKMRSEKKEGDFYVYENRNAIFYEDKRKFYISSVGYETAEYFLEIPYKPEIAPFTNWEVLHGIHAEMKDTIKFEFRYKITK</sequence>
<keyword evidence="1" id="KW-0472">Membrane</keyword>
<evidence type="ECO:0000256" key="1">
    <source>
        <dbReference type="SAM" id="Phobius"/>
    </source>
</evidence>
<protein>
    <submittedName>
        <fullName evidence="2">Uncharacterized protein</fullName>
    </submittedName>
</protein>
<dbReference type="AlphaFoldDB" id="A0A316KZU2"/>
<proteinExistence type="predicted"/>
<keyword evidence="1" id="KW-0812">Transmembrane</keyword>
<reference evidence="2 3" key="1">
    <citation type="submission" date="2018-05" db="EMBL/GenBank/DDBJ databases">
        <title>Complete genome sequence of Flagellimonas aquimarina ECD12 isolated from seaweed Ecklonia cava.</title>
        <authorList>
            <person name="Choi S."/>
            <person name="Seong C."/>
        </authorList>
    </citation>
    <scope>NUCLEOTIDE SEQUENCE [LARGE SCALE GENOMIC DNA]</scope>
    <source>
        <strain evidence="2 3">ECD12</strain>
    </source>
</reference>
<feature type="transmembrane region" description="Helical" evidence="1">
    <location>
        <begin position="46"/>
        <end position="68"/>
    </location>
</feature>
<organism evidence="2 3">
    <name type="scientific">Flagellimonas aquimarina</name>
    <dbReference type="NCBI Taxonomy" id="2201895"/>
    <lineage>
        <taxon>Bacteria</taxon>
        <taxon>Pseudomonadati</taxon>
        <taxon>Bacteroidota</taxon>
        <taxon>Flavobacteriia</taxon>
        <taxon>Flavobacteriales</taxon>
        <taxon>Flavobacteriaceae</taxon>
        <taxon>Flagellimonas</taxon>
    </lineage>
</organism>
<keyword evidence="3" id="KW-1185">Reference proteome</keyword>
<dbReference type="OrthoDB" id="9849683at2"/>
<feature type="transmembrane region" description="Helical" evidence="1">
    <location>
        <begin position="6"/>
        <end position="25"/>
    </location>
</feature>
<dbReference type="EMBL" id="QGEG01000001">
    <property type="protein sequence ID" value="PWL39767.1"/>
    <property type="molecule type" value="Genomic_DNA"/>
</dbReference>